<evidence type="ECO:0000256" key="1">
    <source>
        <dbReference type="SAM" id="MobiDB-lite"/>
    </source>
</evidence>
<sequence length="252" mass="26555">MTCEHAIRGNEGTIPVPAEEVAAIATTLHQLTTVVASLHVQVAKNTRSRGQARAEMAQRGEYEWQSEARGSRFNGGEPYSGRSSDDGGAADYFTNNDNDGDSDSDYSTGDGSHDGSHAAAHTMITRLQPPTPSNEAHGQRSAPRERRKRDERVSVTPGAPDDGGSSSESSNSSSESSSGDDSDGDGQGDESDGGSDEGGDGGGSGGGSNVDANGRHRRNGRRTQRAREPRRKRVKDLELPTYTPSPKVSVLT</sequence>
<protein>
    <submittedName>
        <fullName evidence="2">Uncharacterized protein</fullName>
    </submittedName>
</protein>
<dbReference type="AlphaFoldDB" id="G5ADI0"/>
<name>G5ADI0_PHYSP</name>
<dbReference type="EMBL" id="JH159164">
    <property type="protein sequence ID" value="EGZ06233.1"/>
    <property type="molecule type" value="Genomic_DNA"/>
</dbReference>
<evidence type="ECO:0000313" key="2">
    <source>
        <dbReference type="EMBL" id="EGZ06233.1"/>
    </source>
</evidence>
<evidence type="ECO:0000313" key="3">
    <source>
        <dbReference type="Proteomes" id="UP000002640"/>
    </source>
</evidence>
<keyword evidence="3" id="KW-1185">Reference proteome</keyword>
<accession>G5ADI0</accession>
<feature type="compositionally biased region" description="Acidic residues" evidence="1">
    <location>
        <begin position="178"/>
        <end position="199"/>
    </location>
</feature>
<reference evidence="2 3" key="1">
    <citation type="journal article" date="2006" name="Science">
        <title>Phytophthora genome sequences uncover evolutionary origins and mechanisms of pathogenesis.</title>
        <authorList>
            <person name="Tyler B.M."/>
            <person name="Tripathy S."/>
            <person name="Zhang X."/>
            <person name="Dehal P."/>
            <person name="Jiang R.H."/>
            <person name="Aerts A."/>
            <person name="Arredondo F.D."/>
            <person name="Baxter L."/>
            <person name="Bensasson D."/>
            <person name="Beynon J.L."/>
            <person name="Chapman J."/>
            <person name="Damasceno C.M."/>
            <person name="Dorrance A.E."/>
            <person name="Dou D."/>
            <person name="Dickerman A.W."/>
            <person name="Dubchak I.L."/>
            <person name="Garbelotto M."/>
            <person name="Gijzen M."/>
            <person name="Gordon S.G."/>
            <person name="Govers F."/>
            <person name="Grunwald N.J."/>
            <person name="Huang W."/>
            <person name="Ivors K.L."/>
            <person name="Jones R.W."/>
            <person name="Kamoun S."/>
            <person name="Krampis K."/>
            <person name="Lamour K.H."/>
            <person name="Lee M.K."/>
            <person name="McDonald W.H."/>
            <person name="Medina M."/>
            <person name="Meijer H.J."/>
            <person name="Nordberg E.K."/>
            <person name="Maclean D.J."/>
            <person name="Ospina-Giraldo M.D."/>
            <person name="Morris P.F."/>
            <person name="Phuntumart V."/>
            <person name="Putnam N.H."/>
            <person name="Rash S."/>
            <person name="Rose J.K."/>
            <person name="Sakihama Y."/>
            <person name="Salamov A.A."/>
            <person name="Savidor A."/>
            <person name="Scheuring C.F."/>
            <person name="Smith B.M."/>
            <person name="Sobral B.W."/>
            <person name="Terry A."/>
            <person name="Torto-Alalibo T.A."/>
            <person name="Win J."/>
            <person name="Xu Z."/>
            <person name="Zhang H."/>
            <person name="Grigoriev I.V."/>
            <person name="Rokhsar D.S."/>
            <person name="Boore J.L."/>
        </authorList>
    </citation>
    <scope>NUCLEOTIDE SEQUENCE [LARGE SCALE GENOMIC DNA]</scope>
    <source>
        <strain evidence="2 3">P6497</strain>
    </source>
</reference>
<organism evidence="2 3">
    <name type="scientific">Phytophthora sojae (strain P6497)</name>
    <name type="common">Soybean stem and root rot agent</name>
    <name type="synonym">Phytophthora megasperma f. sp. glycines</name>
    <dbReference type="NCBI Taxonomy" id="1094619"/>
    <lineage>
        <taxon>Eukaryota</taxon>
        <taxon>Sar</taxon>
        <taxon>Stramenopiles</taxon>
        <taxon>Oomycota</taxon>
        <taxon>Peronosporomycetes</taxon>
        <taxon>Peronosporales</taxon>
        <taxon>Peronosporaceae</taxon>
        <taxon>Phytophthora</taxon>
    </lineage>
</organism>
<dbReference type="GeneID" id="20648088"/>
<gene>
    <name evidence="2" type="ORF">PHYSODRAFT_341519</name>
</gene>
<dbReference type="KEGG" id="psoj:PHYSODRAFT_341519"/>
<feature type="region of interest" description="Disordered" evidence="1">
    <location>
        <begin position="58"/>
        <end position="252"/>
    </location>
</feature>
<feature type="compositionally biased region" description="Low complexity" evidence="1">
    <location>
        <begin position="162"/>
        <end position="177"/>
    </location>
</feature>
<feature type="compositionally biased region" description="Basic residues" evidence="1">
    <location>
        <begin position="215"/>
        <end position="234"/>
    </location>
</feature>
<dbReference type="Proteomes" id="UP000002640">
    <property type="component" value="Unassembled WGS sequence"/>
</dbReference>
<dbReference type="OMA" id="CEHAIRG"/>
<proteinExistence type="predicted"/>
<feature type="compositionally biased region" description="Polar residues" evidence="1">
    <location>
        <begin position="242"/>
        <end position="252"/>
    </location>
</feature>
<dbReference type="RefSeq" id="XP_009538130.1">
    <property type="nucleotide sequence ID" value="XM_009539835.1"/>
</dbReference>
<feature type="compositionally biased region" description="Basic and acidic residues" evidence="1">
    <location>
        <begin position="142"/>
        <end position="153"/>
    </location>
</feature>
<dbReference type="InParanoid" id="G5ADI0"/>